<dbReference type="AlphaFoldDB" id="A0A1G2V945"/>
<dbReference type="NCBIfam" id="TIGR00422">
    <property type="entry name" value="valS"/>
    <property type="match status" value="1"/>
</dbReference>
<evidence type="ECO:0000313" key="13">
    <source>
        <dbReference type="EMBL" id="OHB18139.1"/>
    </source>
</evidence>
<keyword evidence="5 10" id="KW-0067">ATP-binding</keyword>
<dbReference type="Pfam" id="PF08264">
    <property type="entry name" value="Anticodon_1"/>
    <property type="match status" value="1"/>
</dbReference>
<dbReference type="FunFam" id="3.40.50.620:FF:000020">
    <property type="entry name" value="Valine--tRNA ligase, mitochondrial"/>
    <property type="match status" value="1"/>
</dbReference>
<evidence type="ECO:0000256" key="8">
    <source>
        <dbReference type="ARBA" id="ARBA00047552"/>
    </source>
</evidence>
<dbReference type="CDD" id="cd07962">
    <property type="entry name" value="Anticodon_Ia_Val"/>
    <property type="match status" value="1"/>
</dbReference>
<dbReference type="InterPro" id="IPR001412">
    <property type="entry name" value="aa-tRNA-synth_I_CS"/>
</dbReference>
<dbReference type="PRINTS" id="PR00986">
    <property type="entry name" value="TRNASYNTHVAL"/>
</dbReference>
<dbReference type="EC" id="6.1.1.9" evidence="1 9"/>
<evidence type="ECO:0000256" key="7">
    <source>
        <dbReference type="ARBA" id="ARBA00023146"/>
    </source>
</evidence>
<dbReference type="InterPro" id="IPR002303">
    <property type="entry name" value="Valyl-tRNA_ligase"/>
</dbReference>
<dbReference type="GO" id="GO:0005829">
    <property type="term" value="C:cytosol"/>
    <property type="evidence" value="ECO:0007669"/>
    <property type="project" value="TreeGrafter"/>
</dbReference>
<reference evidence="13 14" key="1">
    <citation type="journal article" date="2016" name="Nat. Commun.">
        <title>Thousands of microbial genomes shed light on interconnected biogeochemical processes in an aquifer system.</title>
        <authorList>
            <person name="Anantharaman K."/>
            <person name="Brown C.T."/>
            <person name="Hug L.A."/>
            <person name="Sharon I."/>
            <person name="Castelle C.J."/>
            <person name="Probst A.J."/>
            <person name="Thomas B.C."/>
            <person name="Singh A."/>
            <person name="Wilkins M.J."/>
            <person name="Karaoz U."/>
            <person name="Brodie E.L."/>
            <person name="Williams K.H."/>
            <person name="Hubbard S.S."/>
            <person name="Banfield J.F."/>
        </authorList>
    </citation>
    <scope>NUCLEOTIDE SEQUENCE [LARGE SCALE GENOMIC DNA]</scope>
</reference>
<accession>A0A1G2V945</accession>
<evidence type="ECO:0000256" key="4">
    <source>
        <dbReference type="ARBA" id="ARBA00022741"/>
    </source>
</evidence>
<keyword evidence="2" id="KW-0963">Cytoplasm</keyword>
<comment type="similarity">
    <text evidence="10">Belongs to the class-I aminoacyl-tRNA synthetase family.</text>
</comment>
<gene>
    <name evidence="13" type="ORF">A2544_02105</name>
</gene>
<feature type="domain" description="Aminoacyl-tRNA synthetase class Ia" evidence="11">
    <location>
        <begin position="24"/>
        <end position="571"/>
    </location>
</feature>
<evidence type="ECO:0000256" key="10">
    <source>
        <dbReference type="RuleBase" id="RU363035"/>
    </source>
</evidence>
<keyword evidence="3 10" id="KW-0436">Ligase</keyword>
<dbReference type="GO" id="GO:0002161">
    <property type="term" value="F:aminoacyl-tRNA deacylase activity"/>
    <property type="evidence" value="ECO:0007669"/>
    <property type="project" value="InterPro"/>
</dbReference>
<sequence length="712" mass="82058">MLLLRDHMDEKFLKPYNPGATEDKIYRLWETSGFFNPDNLPKRHREPFSIVLPPPNVTGILHVGGALMVVIEDIIVRYKRMRGFKTLWLPGTDHAAIATNTRVEKIIYKEEKKTRYDIGREVFIAKVEKFVAENRGALKHQIKQMGASLDWDREAFTLDKKRSLAVKTAFKMMYDAGLIYRGTRIINWDPRGQTTISDDEIVYEERLAKLFTFKYSKDFPIAISTTRPETKLGDTAVAVHPDDKRYQKYIGQTYKVNFAGANLEIKVVADEIVDMEFGTGALGVTPAHSQIDAELALRHNLPSIQVINEHAKIKLPIPGLEGEKTVAAREKIVKWLKTEGLLIKEGEITQNISTAERTGSVIEPLPKLQWFVDVNKPIEKRGGKSLKQLMHDAVASGQIKILPERFEKEYFNWINNLHDWNISRQIWYGHRIPVWYRNNEIYVGVDRPDGLDWEQDPDTLDTWFSSGLWTFSALGWPERTRDLEIYHPTDILETGYDIIFFWVARMILMSEFLLGDIPFKTVYLHGLVRNEKGKKLSKSLGDNVDPLSITDKYGTDALRMALIVGVGPGSDSKLSNDKLKAYKNFANKLWNIARFVLSQERPADGKTGLDQELVNEFSALTKDITNDMENYRFYIAAEKIYAYIWHRFADEILEESKKMSSRRETLYYILENSLKLLHPFMPFITEEIWSELKASAKPPEPRSLLMIETWPS</sequence>
<dbReference type="GO" id="GO:0004832">
    <property type="term" value="F:valine-tRNA ligase activity"/>
    <property type="evidence" value="ECO:0007669"/>
    <property type="project" value="UniProtKB-UniRule"/>
</dbReference>
<keyword evidence="6 10" id="KW-0648">Protein biosynthesis</keyword>
<feature type="domain" description="Methionyl/Valyl/Leucyl/Isoleucyl-tRNA synthetase anticodon-binding" evidence="12">
    <location>
        <begin position="610"/>
        <end position="711"/>
    </location>
</feature>
<dbReference type="PANTHER" id="PTHR11946">
    <property type="entry name" value="VALYL-TRNA SYNTHETASES"/>
    <property type="match status" value="1"/>
</dbReference>
<protein>
    <recommendedName>
        <fullName evidence="1 9">Valine--tRNA ligase</fullName>
        <ecNumber evidence="1 9">6.1.1.9</ecNumber>
    </recommendedName>
</protein>
<evidence type="ECO:0000259" key="11">
    <source>
        <dbReference type="Pfam" id="PF00133"/>
    </source>
</evidence>
<dbReference type="NCBIfam" id="NF004349">
    <property type="entry name" value="PRK05729.1"/>
    <property type="match status" value="1"/>
</dbReference>
<dbReference type="InterPro" id="IPR009008">
    <property type="entry name" value="Val/Leu/Ile-tRNA-synth_edit"/>
</dbReference>
<dbReference type="PANTHER" id="PTHR11946:SF93">
    <property type="entry name" value="VALINE--TRNA LIGASE, CHLOROPLASTIC_MITOCHONDRIAL 2"/>
    <property type="match status" value="1"/>
</dbReference>
<dbReference type="Gene3D" id="3.90.740.10">
    <property type="entry name" value="Valyl/Leucyl/Isoleucyl-tRNA synthetase, editing domain"/>
    <property type="match status" value="1"/>
</dbReference>
<dbReference type="InterPro" id="IPR009080">
    <property type="entry name" value="tRNAsynth_Ia_anticodon-bd"/>
</dbReference>
<comment type="catalytic activity">
    <reaction evidence="8">
        <text>tRNA(Val) + L-valine + ATP = L-valyl-tRNA(Val) + AMP + diphosphate</text>
        <dbReference type="Rhea" id="RHEA:10704"/>
        <dbReference type="Rhea" id="RHEA-COMP:9672"/>
        <dbReference type="Rhea" id="RHEA-COMP:9708"/>
        <dbReference type="ChEBI" id="CHEBI:30616"/>
        <dbReference type="ChEBI" id="CHEBI:33019"/>
        <dbReference type="ChEBI" id="CHEBI:57762"/>
        <dbReference type="ChEBI" id="CHEBI:78442"/>
        <dbReference type="ChEBI" id="CHEBI:78537"/>
        <dbReference type="ChEBI" id="CHEBI:456215"/>
        <dbReference type="EC" id="6.1.1.9"/>
    </reaction>
</comment>
<evidence type="ECO:0000256" key="2">
    <source>
        <dbReference type="ARBA" id="ARBA00022490"/>
    </source>
</evidence>
<evidence type="ECO:0000256" key="5">
    <source>
        <dbReference type="ARBA" id="ARBA00022840"/>
    </source>
</evidence>
<dbReference type="SUPFAM" id="SSF52374">
    <property type="entry name" value="Nucleotidylyl transferase"/>
    <property type="match status" value="1"/>
</dbReference>
<evidence type="ECO:0000256" key="6">
    <source>
        <dbReference type="ARBA" id="ARBA00022917"/>
    </source>
</evidence>
<evidence type="ECO:0000256" key="3">
    <source>
        <dbReference type="ARBA" id="ARBA00022598"/>
    </source>
</evidence>
<dbReference type="GO" id="GO:0005524">
    <property type="term" value="F:ATP binding"/>
    <property type="evidence" value="ECO:0007669"/>
    <property type="project" value="UniProtKB-KW"/>
</dbReference>
<comment type="caution">
    <text evidence="13">The sequence shown here is derived from an EMBL/GenBank/DDBJ whole genome shotgun (WGS) entry which is preliminary data.</text>
</comment>
<dbReference type="SUPFAM" id="SSF47323">
    <property type="entry name" value="Anticodon-binding domain of a subclass of class I aminoacyl-tRNA synthetases"/>
    <property type="match status" value="1"/>
</dbReference>
<dbReference type="Proteomes" id="UP000176868">
    <property type="component" value="Unassembled WGS sequence"/>
</dbReference>
<proteinExistence type="inferred from homology"/>
<dbReference type="GO" id="GO:0006438">
    <property type="term" value="P:valyl-tRNA aminoacylation"/>
    <property type="evidence" value="ECO:0007669"/>
    <property type="project" value="UniProtKB-UniRule"/>
</dbReference>
<dbReference type="InterPro" id="IPR033705">
    <property type="entry name" value="Anticodon_Ia_Val"/>
</dbReference>
<dbReference type="InterPro" id="IPR002300">
    <property type="entry name" value="aa-tRNA-synth_Ia"/>
</dbReference>
<dbReference type="Pfam" id="PF00133">
    <property type="entry name" value="tRNA-synt_1"/>
    <property type="match status" value="1"/>
</dbReference>
<dbReference type="CDD" id="cd00817">
    <property type="entry name" value="ValRS_core"/>
    <property type="match status" value="1"/>
</dbReference>
<organism evidence="13 14">
    <name type="scientific">Candidatus Zambryskibacteria bacterium RIFOXYD2_FULL_43_10</name>
    <dbReference type="NCBI Taxonomy" id="1802782"/>
    <lineage>
        <taxon>Bacteria</taxon>
        <taxon>Candidatus Zambryskiibacteriota</taxon>
    </lineage>
</organism>
<dbReference type="Gene3D" id="1.10.730.10">
    <property type="entry name" value="Isoleucyl-tRNA Synthetase, Domain 1"/>
    <property type="match status" value="1"/>
</dbReference>
<dbReference type="EMBL" id="MHWZ01000005">
    <property type="protein sequence ID" value="OHB18139.1"/>
    <property type="molecule type" value="Genomic_DNA"/>
</dbReference>
<dbReference type="SUPFAM" id="SSF50677">
    <property type="entry name" value="ValRS/IleRS/LeuRS editing domain"/>
    <property type="match status" value="1"/>
</dbReference>
<evidence type="ECO:0000259" key="12">
    <source>
        <dbReference type="Pfam" id="PF08264"/>
    </source>
</evidence>
<dbReference type="PROSITE" id="PS00178">
    <property type="entry name" value="AA_TRNA_LIGASE_I"/>
    <property type="match status" value="1"/>
</dbReference>
<dbReference type="Gene3D" id="3.40.50.620">
    <property type="entry name" value="HUPs"/>
    <property type="match status" value="2"/>
</dbReference>
<dbReference type="InterPro" id="IPR014729">
    <property type="entry name" value="Rossmann-like_a/b/a_fold"/>
</dbReference>
<dbReference type="InterPro" id="IPR013155">
    <property type="entry name" value="M/V/L/I-tRNA-synth_anticd-bd"/>
</dbReference>
<evidence type="ECO:0000313" key="14">
    <source>
        <dbReference type="Proteomes" id="UP000176868"/>
    </source>
</evidence>
<name>A0A1G2V945_9BACT</name>
<dbReference type="STRING" id="1802782.A2544_02105"/>
<evidence type="ECO:0000256" key="9">
    <source>
        <dbReference type="NCBIfam" id="TIGR00422"/>
    </source>
</evidence>
<evidence type="ECO:0000256" key="1">
    <source>
        <dbReference type="ARBA" id="ARBA00013169"/>
    </source>
</evidence>
<keyword evidence="7 10" id="KW-0030">Aminoacyl-tRNA synthetase</keyword>
<keyword evidence="4 10" id="KW-0547">Nucleotide-binding</keyword>